<dbReference type="SUPFAM" id="SSF103473">
    <property type="entry name" value="MFS general substrate transporter"/>
    <property type="match status" value="1"/>
</dbReference>
<keyword evidence="2 5" id="KW-0812">Transmembrane</keyword>
<protein>
    <submittedName>
        <fullName evidence="6">Uncharacterized protein</fullName>
    </submittedName>
</protein>
<feature type="transmembrane region" description="Helical" evidence="5">
    <location>
        <begin position="206"/>
        <end position="223"/>
    </location>
</feature>
<dbReference type="PANTHER" id="PTHR24064">
    <property type="entry name" value="SOLUTE CARRIER FAMILY 22 MEMBER"/>
    <property type="match status" value="1"/>
</dbReference>
<evidence type="ECO:0000313" key="6">
    <source>
        <dbReference type="EMBL" id="KAJ8316720.1"/>
    </source>
</evidence>
<feature type="transmembrane region" description="Helical" evidence="5">
    <location>
        <begin position="150"/>
        <end position="167"/>
    </location>
</feature>
<evidence type="ECO:0000256" key="3">
    <source>
        <dbReference type="ARBA" id="ARBA00022989"/>
    </source>
</evidence>
<dbReference type="Gene3D" id="1.20.1250.20">
    <property type="entry name" value="MFS general substrate transporter like domains"/>
    <property type="match status" value="2"/>
</dbReference>
<keyword evidence="3 5" id="KW-1133">Transmembrane helix</keyword>
<comment type="caution">
    <text evidence="6">The sequence shown here is derived from an EMBL/GenBank/DDBJ whole genome shotgun (WGS) entry which is preliminary data.</text>
</comment>
<name>A0ABQ9FKF0_TEGGR</name>
<accession>A0ABQ9FKF0</accession>
<proteinExistence type="predicted"/>
<dbReference type="Pfam" id="PF07690">
    <property type="entry name" value="MFS_1"/>
    <property type="match status" value="2"/>
</dbReference>
<evidence type="ECO:0000256" key="5">
    <source>
        <dbReference type="SAM" id="Phobius"/>
    </source>
</evidence>
<feature type="transmembrane region" description="Helical" evidence="5">
    <location>
        <begin position="285"/>
        <end position="307"/>
    </location>
</feature>
<feature type="transmembrane region" description="Helical" evidence="5">
    <location>
        <begin position="174"/>
        <end position="194"/>
    </location>
</feature>
<comment type="subcellular location">
    <subcellularLocation>
        <location evidence="1">Membrane</location>
        <topology evidence="1">Multi-pass membrane protein</topology>
    </subcellularLocation>
</comment>
<evidence type="ECO:0000313" key="7">
    <source>
        <dbReference type="Proteomes" id="UP001217089"/>
    </source>
</evidence>
<keyword evidence="7" id="KW-1185">Reference proteome</keyword>
<evidence type="ECO:0000256" key="1">
    <source>
        <dbReference type="ARBA" id="ARBA00004141"/>
    </source>
</evidence>
<dbReference type="EMBL" id="JARBDR010000258">
    <property type="protein sequence ID" value="KAJ8316720.1"/>
    <property type="molecule type" value="Genomic_DNA"/>
</dbReference>
<evidence type="ECO:0000256" key="4">
    <source>
        <dbReference type="ARBA" id="ARBA00023136"/>
    </source>
</evidence>
<organism evidence="6 7">
    <name type="scientific">Tegillarca granosa</name>
    <name type="common">Malaysian cockle</name>
    <name type="synonym">Anadara granosa</name>
    <dbReference type="NCBI Taxonomy" id="220873"/>
    <lineage>
        <taxon>Eukaryota</taxon>
        <taxon>Metazoa</taxon>
        <taxon>Spiralia</taxon>
        <taxon>Lophotrochozoa</taxon>
        <taxon>Mollusca</taxon>
        <taxon>Bivalvia</taxon>
        <taxon>Autobranchia</taxon>
        <taxon>Pteriomorphia</taxon>
        <taxon>Arcoida</taxon>
        <taxon>Arcoidea</taxon>
        <taxon>Arcidae</taxon>
        <taxon>Tegillarca</taxon>
    </lineage>
</organism>
<feature type="transmembrane region" description="Helical" evidence="5">
    <location>
        <begin position="125"/>
        <end position="144"/>
    </location>
</feature>
<dbReference type="InterPro" id="IPR036259">
    <property type="entry name" value="MFS_trans_sf"/>
</dbReference>
<evidence type="ECO:0000256" key="2">
    <source>
        <dbReference type="ARBA" id="ARBA00022692"/>
    </source>
</evidence>
<dbReference type="CDD" id="cd17317">
    <property type="entry name" value="MFS_SLC22"/>
    <property type="match status" value="1"/>
</dbReference>
<reference evidence="6 7" key="1">
    <citation type="submission" date="2022-12" db="EMBL/GenBank/DDBJ databases">
        <title>Chromosome-level genome of Tegillarca granosa.</title>
        <authorList>
            <person name="Kim J."/>
        </authorList>
    </citation>
    <scope>NUCLEOTIDE SEQUENCE [LARGE SCALE GENOMIC DNA]</scope>
    <source>
        <strain evidence="6">Teg-2019</strain>
        <tissue evidence="6">Adductor muscle</tissue>
    </source>
</reference>
<feature type="transmembrane region" description="Helical" evidence="5">
    <location>
        <begin position="380"/>
        <end position="401"/>
    </location>
</feature>
<dbReference type="InterPro" id="IPR011701">
    <property type="entry name" value="MFS"/>
</dbReference>
<sequence>MQLVKICIKVLPLTAKHFKDRFSEKGCVIPGYDNDTYTTQSVYHENLINNYIPPHVEKKKDYDECHLFSFNSSDVTFDNMSRPINASLIKCTSWVYDDSIFKSTFTAEQNIVCEQSYKQTLAKTMFFAGVLVGAFALGVLSDVIGRKKTLHLSFLLMTASGVAVAFAPSYAIFVALRFLCGAGNAGVFMTAFVIGMELVGPSKRKLAGIIVEYFFALGLVLIVPESPRWLISQGKKEEAEKIMRKAAKFNKVSLPKVLFDENEEEHTGPYTLTILLLDRIGRKKLHCLCMVLGGTACLSTIFTILYGGEKLQALTVTLAMVGKLGAAAAFAVIYVFSAELYPTVVRNAGMGASSCCARIGGMVAPYVADSAKMIGGDIGQAVPLIIFGAASVFAGILSLWLPETLGHKLPETIEDGIIFGTEEYVIKHREKKREKELANRIPMYEIEISTITKL</sequence>
<dbReference type="Gene3D" id="1.10.286.90">
    <property type="entry name" value="MFS transporter, transmembrane helix TM10b"/>
    <property type="match status" value="1"/>
</dbReference>
<gene>
    <name evidence="6" type="ORF">KUTeg_005730</name>
</gene>
<feature type="transmembrane region" description="Helical" evidence="5">
    <location>
        <begin position="313"/>
        <end position="336"/>
    </location>
</feature>
<keyword evidence="4 5" id="KW-0472">Membrane</keyword>
<dbReference type="Proteomes" id="UP001217089">
    <property type="component" value="Unassembled WGS sequence"/>
</dbReference>